<dbReference type="InterPro" id="IPR023393">
    <property type="entry name" value="START-like_dom_sf"/>
</dbReference>
<protein>
    <submittedName>
        <fullName evidence="3">SRPBCC domain-containing protein</fullName>
    </submittedName>
</protein>
<evidence type="ECO:0000313" key="4">
    <source>
        <dbReference type="Proteomes" id="UP000309676"/>
    </source>
</evidence>
<name>A0A5R9G8M8_9BACL</name>
<evidence type="ECO:0000313" key="3">
    <source>
        <dbReference type="EMBL" id="TLS50716.1"/>
    </source>
</evidence>
<comment type="similarity">
    <text evidence="1">Belongs to the AHA1 family.</text>
</comment>
<dbReference type="EMBL" id="VCIW01000013">
    <property type="protein sequence ID" value="TLS50716.1"/>
    <property type="molecule type" value="Genomic_DNA"/>
</dbReference>
<evidence type="ECO:0000259" key="2">
    <source>
        <dbReference type="Pfam" id="PF08327"/>
    </source>
</evidence>
<dbReference type="InterPro" id="IPR013538">
    <property type="entry name" value="ASHA1/2-like_C"/>
</dbReference>
<accession>A0A5R9G8M8</accession>
<sequence length="160" mass="18314">MISYSKTKAEITRRFDFPAERVFDAWLRPETAGLWLFTSEGSDPSGRIVEMDPRVGGKWRMVDRRGGVDYEADGEYLEIDRPRRIVFTFRMKMFSDTTDTVIVEFAPSANGGCAMRFTQEITVPHDDDLSPADVERMLSEYKAGTVHGWNEMFDALAKKL</sequence>
<feature type="domain" description="Activator of Hsp90 ATPase homologue 1/2-like C-terminal" evidence="2">
    <location>
        <begin position="16"/>
        <end position="158"/>
    </location>
</feature>
<dbReference type="AlphaFoldDB" id="A0A5R9G8M8"/>
<proteinExistence type="inferred from homology"/>
<evidence type="ECO:0000256" key="1">
    <source>
        <dbReference type="ARBA" id="ARBA00006817"/>
    </source>
</evidence>
<keyword evidence="4" id="KW-1185">Reference proteome</keyword>
<organism evidence="3 4">
    <name type="scientific">Paenibacillus antri</name>
    <dbReference type="NCBI Taxonomy" id="2582848"/>
    <lineage>
        <taxon>Bacteria</taxon>
        <taxon>Bacillati</taxon>
        <taxon>Bacillota</taxon>
        <taxon>Bacilli</taxon>
        <taxon>Bacillales</taxon>
        <taxon>Paenibacillaceae</taxon>
        <taxon>Paenibacillus</taxon>
    </lineage>
</organism>
<dbReference type="RefSeq" id="WP_138195749.1">
    <property type="nucleotide sequence ID" value="NZ_VCIW01000013.1"/>
</dbReference>
<dbReference type="SUPFAM" id="SSF55961">
    <property type="entry name" value="Bet v1-like"/>
    <property type="match status" value="1"/>
</dbReference>
<reference evidence="3 4" key="1">
    <citation type="submission" date="2019-05" db="EMBL/GenBank/DDBJ databases">
        <authorList>
            <person name="Narsing Rao M.P."/>
            <person name="Li W.J."/>
        </authorList>
    </citation>
    <scope>NUCLEOTIDE SEQUENCE [LARGE SCALE GENOMIC DNA]</scope>
    <source>
        <strain evidence="3 4">SYSU_K30003</strain>
    </source>
</reference>
<gene>
    <name evidence="3" type="ORF">FE782_18620</name>
</gene>
<dbReference type="Pfam" id="PF08327">
    <property type="entry name" value="AHSA1"/>
    <property type="match status" value="1"/>
</dbReference>
<dbReference type="OrthoDB" id="190358at2"/>
<comment type="caution">
    <text evidence="3">The sequence shown here is derived from an EMBL/GenBank/DDBJ whole genome shotgun (WGS) entry which is preliminary data.</text>
</comment>
<dbReference type="Proteomes" id="UP000309676">
    <property type="component" value="Unassembled WGS sequence"/>
</dbReference>
<dbReference type="Gene3D" id="3.30.530.20">
    <property type="match status" value="1"/>
</dbReference>
<dbReference type="CDD" id="cd07814">
    <property type="entry name" value="SRPBCC_CalC_Aha1-like"/>
    <property type="match status" value="1"/>
</dbReference>